<dbReference type="Proteomes" id="UP000799291">
    <property type="component" value="Unassembled WGS sequence"/>
</dbReference>
<dbReference type="InterPro" id="IPR036770">
    <property type="entry name" value="Ankyrin_rpt-contain_sf"/>
</dbReference>
<dbReference type="AlphaFoldDB" id="A0A6G1IMP0"/>
<protein>
    <submittedName>
        <fullName evidence="4">Ankyrin</fullName>
    </submittedName>
</protein>
<evidence type="ECO:0000256" key="1">
    <source>
        <dbReference type="ARBA" id="ARBA00022737"/>
    </source>
</evidence>
<dbReference type="PROSITE" id="PS50088">
    <property type="entry name" value="ANK_REPEAT"/>
    <property type="match status" value="3"/>
</dbReference>
<dbReference type="Gene3D" id="1.25.40.20">
    <property type="entry name" value="Ankyrin repeat-containing domain"/>
    <property type="match status" value="2"/>
</dbReference>
<keyword evidence="2 3" id="KW-0040">ANK repeat</keyword>
<dbReference type="PANTHER" id="PTHR24198">
    <property type="entry name" value="ANKYRIN REPEAT AND PROTEIN KINASE DOMAIN-CONTAINING PROTEIN"/>
    <property type="match status" value="1"/>
</dbReference>
<dbReference type="Pfam" id="PF13606">
    <property type="entry name" value="Ank_3"/>
    <property type="match status" value="1"/>
</dbReference>
<proteinExistence type="predicted"/>
<evidence type="ECO:0000256" key="3">
    <source>
        <dbReference type="PROSITE-ProRule" id="PRU00023"/>
    </source>
</evidence>
<dbReference type="InterPro" id="IPR002110">
    <property type="entry name" value="Ankyrin_rpt"/>
</dbReference>
<dbReference type="SUPFAM" id="SSF48403">
    <property type="entry name" value="Ankyrin repeat"/>
    <property type="match status" value="2"/>
</dbReference>
<evidence type="ECO:0000313" key="4">
    <source>
        <dbReference type="EMBL" id="KAF2679514.1"/>
    </source>
</evidence>
<feature type="repeat" description="ANK" evidence="3">
    <location>
        <begin position="834"/>
        <end position="866"/>
    </location>
</feature>
<gene>
    <name evidence="4" type="ORF">K458DRAFT_435129</name>
</gene>
<dbReference type="Pfam" id="PF12796">
    <property type="entry name" value="Ank_2"/>
    <property type="match status" value="1"/>
</dbReference>
<reference evidence="4" key="1">
    <citation type="journal article" date="2020" name="Stud. Mycol.">
        <title>101 Dothideomycetes genomes: a test case for predicting lifestyles and emergence of pathogens.</title>
        <authorList>
            <person name="Haridas S."/>
            <person name="Albert R."/>
            <person name="Binder M."/>
            <person name="Bloem J."/>
            <person name="Labutti K."/>
            <person name="Salamov A."/>
            <person name="Andreopoulos B."/>
            <person name="Baker S."/>
            <person name="Barry K."/>
            <person name="Bills G."/>
            <person name="Bluhm B."/>
            <person name="Cannon C."/>
            <person name="Castanera R."/>
            <person name="Culley D."/>
            <person name="Daum C."/>
            <person name="Ezra D."/>
            <person name="Gonzalez J."/>
            <person name="Henrissat B."/>
            <person name="Kuo A."/>
            <person name="Liang C."/>
            <person name="Lipzen A."/>
            <person name="Lutzoni F."/>
            <person name="Magnuson J."/>
            <person name="Mondo S."/>
            <person name="Nolan M."/>
            <person name="Ohm R."/>
            <person name="Pangilinan J."/>
            <person name="Park H.-J."/>
            <person name="Ramirez L."/>
            <person name="Alfaro M."/>
            <person name="Sun H."/>
            <person name="Tritt A."/>
            <person name="Yoshinaga Y."/>
            <person name="Zwiers L.-H."/>
            <person name="Turgeon B."/>
            <person name="Goodwin S."/>
            <person name="Spatafora J."/>
            <person name="Crous P."/>
            <person name="Grigoriev I."/>
        </authorList>
    </citation>
    <scope>NUCLEOTIDE SEQUENCE</scope>
    <source>
        <strain evidence="4">CBS 122367</strain>
    </source>
</reference>
<organism evidence="4 5">
    <name type="scientific">Lentithecium fluviatile CBS 122367</name>
    <dbReference type="NCBI Taxonomy" id="1168545"/>
    <lineage>
        <taxon>Eukaryota</taxon>
        <taxon>Fungi</taxon>
        <taxon>Dikarya</taxon>
        <taxon>Ascomycota</taxon>
        <taxon>Pezizomycotina</taxon>
        <taxon>Dothideomycetes</taxon>
        <taxon>Pleosporomycetidae</taxon>
        <taxon>Pleosporales</taxon>
        <taxon>Massarineae</taxon>
        <taxon>Lentitheciaceae</taxon>
        <taxon>Lentithecium</taxon>
    </lineage>
</organism>
<evidence type="ECO:0000256" key="2">
    <source>
        <dbReference type="ARBA" id="ARBA00023043"/>
    </source>
</evidence>
<keyword evidence="5" id="KW-1185">Reference proteome</keyword>
<accession>A0A6G1IMP0</accession>
<sequence length="913" mass="101335">MQPTSDAEAFLEESPVELPLTFEHECPTIQTEAWRFVSNANVNIRFFDPCPLSDLRLWVPADQHSSALGIIDQLEHAVLPIPTRLMRHLEKLVLERFPFQALCAPNTFYSLSTRAPELQVLYVTIFALSNNLVRLDTLNSPENALDELFQTVIEYFNRLGSRQFTQILDTLQLPMRQALELGLFRAAVELGACQVVNTILDRGLNPNEVVMVVRGIRYTPLERACVHAWVDISRSLLLHKANPERGLHSSMQHHFLPLEVREGSFIPPARVKILEQLLQHGMRVPAFLHDYGFVPPIQPAIYYASAKYIIEPKYDVWNRCEFLYGLLAYGENGTITPILDDVLLECDWNGLNPGEALMDLRGNLPIAEVIQSESDEIKETFWKRGLFRVLEEDFRVFVQSFGAAYKVGDEAMLDHCLNLWNDCPERFGNLSYTEWRTRDDIFAPAIENNHLDIVEKHLAAGLCPGRTALGLALRADDDRLARLIMEAIPDISSCFDVLHLAILSRKSTSIVHGLIAGGVSLSHFMDGEQRFGMVGRFPLMSTALISGDKQVISLLLSLDAPLEIGETKTRFRTAKKKVVTPLFAAVRMKNFCIVKEFIARGVNPCDSAAILEASSTGDFRTTRFLLEATETWHPRHRKGFGAEALHEVVIREDIRMLSLLLKYTDPNHLLFLSKNRALSKISAFGAAIFSKSGKSLVMIEGFINHGADANGIAWIPDSDGGEFHTKKAYTETALMRAISTSELTNVQLLIASGANISMPATLGLKRTPLQYAAEGGFIHIVRYLLDQGANPNELPAVCEGGTALQLAAGGGYLSIVDLLIQHGALINAPACMLLGRTAFERAAENGRMEMLVYLIQRGADIVNDGSKQHKRAVLFAKENGNMGIVSLVESLYAEACGNAVIPDVALLDAGLQI</sequence>
<feature type="repeat" description="ANK" evidence="3">
    <location>
        <begin position="764"/>
        <end position="796"/>
    </location>
</feature>
<dbReference type="PROSITE" id="PS50297">
    <property type="entry name" value="ANK_REP_REGION"/>
    <property type="match status" value="3"/>
</dbReference>
<feature type="repeat" description="ANK" evidence="3">
    <location>
        <begin position="799"/>
        <end position="831"/>
    </location>
</feature>
<dbReference type="EMBL" id="MU005603">
    <property type="protein sequence ID" value="KAF2679514.1"/>
    <property type="molecule type" value="Genomic_DNA"/>
</dbReference>
<keyword evidence="1" id="KW-0677">Repeat</keyword>
<dbReference type="OrthoDB" id="539213at2759"/>
<evidence type="ECO:0000313" key="5">
    <source>
        <dbReference type="Proteomes" id="UP000799291"/>
    </source>
</evidence>
<dbReference type="SMART" id="SM00248">
    <property type="entry name" value="ANK"/>
    <property type="match status" value="11"/>
</dbReference>
<name>A0A6G1IMP0_9PLEO</name>
<dbReference type="PANTHER" id="PTHR24198:SF165">
    <property type="entry name" value="ANKYRIN REPEAT-CONTAINING PROTEIN-RELATED"/>
    <property type="match status" value="1"/>
</dbReference>